<evidence type="ECO:0000313" key="9">
    <source>
        <dbReference type="EMBL" id="CAE8679945.1"/>
    </source>
</evidence>
<dbReference type="SUPFAM" id="SSF54631">
    <property type="entry name" value="CBS-domain pair"/>
    <property type="match status" value="1"/>
</dbReference>
<dbReference type="Gene3D" id="3.10.580.10">
    <property type="entry name" value="CBS-domain"/>
    <property type="match status" value="1"/>
</dbReference>
<dbReference type="EMBL" id="CAJNNV010024317">
    <property type="protein sequence ID" value="CAE8609446.1"/>
    <property type="molecule type" value="Genomic_DNA"/>
</dbReference>
<name>A0A813F786_POLGL</name>
<evidence type="ECO:0000313" key="10">
    <source>
        <dbReference type="Proteomes" id="UP000654075"/>
    </source>
</evidence>
<evidence type="ECO:0000256" key="5">
    <source>
        <dbReference type="ARBA" id="ARBA00023122"/>
    </source>
</evidence>
<evidence type="ECO:0000256" key="7">
    <source>
        <dbReference type="SAM" id="Phobius"/>
    </source>
</evidence>
<sequence>MLSAACFTEQPATSVSIFAESDGCLKDAWKNQVLLGSQMNMRQSELCGEGVEECALQEFIPKPCLYGVQYDSRFCEKVRDAAADGNPYASTCLTAVQTPELCAEAAKRDDYGPYNCSDYCCGFDSIENLKQGKFHLPSNASCMLALGEQMPSLTGSKNTYNSMASLSLMPFKVTCQNLFARGVPHLISLNAMLVFLVCFFIASAITAGSAVPSGLLMPQMVLGALVGRCMALVAIKMQLSATPEAGDNINWLPALGAFFNAFTGSQPLTPDTDNYLDPGIAAVVGAAAFLGGSGRVTLFTTVMMVEITGDPIMIFPVNHGLYHALIDVQSSPYLPDTWQSDQLPPGICVEDMMPRNDPIVVPAHGGRAGISAAIDGNNYTGFPLVNEDGAVIGLCDRKGLEALMARHSEVTEDDLKYVSDLYPVTVRRPFPLQMAYQLFKSMDMKNLIVVDDNHKPVAVLT</sequence>
<evidence type="ECO:0008006" key="11">
    <source>
        <dbReference type="Google" id="ProtNLM"/>
    </source>
</evidence>
<feature type="transmembrane region" description="Helical" evidence="7">
    <location>
        <begin position="216"/>
        <end position="235"/>
    </location>
</feature>
<evidence type="ECO:0000256" key="6">
    <source>
        <dbReference type="ARBA" id="ARBA00023136"/>
    </source>
</evidence>
<reference evidence="8" key="1">
    <citation type="submission" date="2021-02" db="EMBL/GenBank/DDBJ databases">
        <authorList>
            <person name="Dougan E. K."/>
            <person name="Rhodes N."/>
            <person name="Thang M."/>
            <person name="Chan C."/>
        </authorList>
    </citation>
    <scope>NUCLEOTIDE SEQUENCE</scope>
</reference>
<dbReference type="OrthoDB" id="428525at2759"/>
<keyword evidence="10" id="KW-1185">Reference proteome</keyword>
<dbReference type="EMBL" id="CAJNNW010025810">
    <property type="protein sequence ID" value="CAE8679945.1"/>
    <property type="molecule type" value="Genomic_DNA"/>
</dbReference>
<keyword evidence="3" id="KW-0677">Repeat</keyword>
<gene>
    <name evidence="8" type="ORF">PGLA1383_LOCUS27273</name>
    <name evidence="9" type="ORF">PGLA2088_LOCUS21633</name>
</gene>
<feature type="transmembrane region" description="Helical" evidence="7">
    <location>
        <begin position="186"/>
        <end position="210"/>
    </location>
</feature>
<evidence type="ECO:0000256" key="1">
    <source>
        <dbReference type="ARBA" id="ARBA00004141"/>
    </source>
</evidence>
<protein>
    <recommendedName>
        <fullName evidence="11">Chloride channel protein</fullName>
    </recommendedName>
</protein>
<dbReference type="SUPFAM" id="SSF81340">
    <property type="entry name" value="Clc chloride channel"/>
    <property type="match status" value="1"/>
</dbReference>
<dbReference type="Gene3D" id="1.10.3080.10">
    <property type="entry name" value="Clc chloride channel"/>
    <property type="match status" value="1"/>
</dbReference>
<keyword evidence="5" id="KW-0129">CBS domain</keyword>
<organism evidence="8 10">
    <name type="scientific">Polarella glacialis</name>
    <name type="common">Dinoflagellate</name>
    <dbReference type="NCBI Taxonomy" id="89957"/>
    <lineage>
        <taxon>Eukaryota</taxon>
        <taxon>Sar</taxon>
        <taxon>Alveolata</taxon>
        <taxon>Dinophyceae</taxon>
        <taxon>Suessiales</taxon>
        <taxon>Suessiaceae</taxon>
        <taxon>Polarella</taxon>
    </lineage>
</organism>
<dbReference type="AlphaFoldDB" id="A0A813F786"/>
<dbReference type="InterPro" id="IPR051280">
    <property type="entry name" value="Cl-channel/antiporter"/>
</dbReference>
<proteinExistence type="predicted"/>
<dbReference type="GO" id="GO:0016020">
    <property type="term" value="C:membrane"/>
    <property type="evidence" value="ECO:0007669"/>
    <property type="project" value="UniProtKB-SubCell"/>
</dbReference>
<dbReference type="PANTHER" id="PTHR11689">
    <property type="entry name" value="CHLORIDE CHANNEL PROTEIN CLC FAMILY MEMBER"/>
    <property type="match status" value="1"/>
</dbReference>
<evidence type="ECO:0000256" key="3">
    <source>
        <dbReference type="ARBA" id="ARBA00022737"/>
    </source>
</evidence>
<dbReference type="GO" id="GO:0015108">
    <property type="term" value="F:chloride transmembrane transporter activity"/>
    <property type="evidence" value="ECO:0007669"/>
    <property type="project" value="InterPro"/>
</dbReference>
<accession>A0A813F786</accession>
<comment type="caution">
    <text evidence="8">The sequence shown here is derived from an EMBL/GenBank/DDBJ whole genome shotgun (WGS) entry which is preliminary data.</text>
</comment>
<dbReference type="InterPro" id="IPR046342">
    <property type="entry name" value="CBS_dom_sf"/>
</dbReference>
<dbReference type="Proteomes" id="UP000654075">
    <property type="component" value="Unassembled WGS sequence"/>
</dbReference>
<keyword evidence="6 7" id="KW-0472">Membrane</keyword>
<dbReference type="InterPro" id="IPR014743">
    <property type="entry name" value="Cl-channel_core"/>
</dbReference>
<keyword evidence="4 7" id="KW-1133">Transmembrane helix</keyword>
<evidence type="ECO:0000256" key="2">
    <source>
        <dbReference type="ARBA" id="ARBA00022692"/>
    </source>
</evidence>
<dbReference type="InterPro" id="IPR001807">
    <property type="entry name" value="ClC"/>
</dbReference>
<comment type="subcellular location">
    <subcellularLocation>
        <location evidence="1">Membrane</location>
        <topology evidence="1">Multi-pass membrane protein</topology>
    </subcellularLocation>
</comment>
<evidence type="ECO:0000313" key="8">
    <source>
        <dbReference type="EMBL" id="CAE8609446.1"/>
    </source>
</evidence>
<dbReference type="Proteomes" id="UP000626109">
    <property type="component" value="Unassembled WGS sequence"/>
</dbReference>
<dbReference type="Pfam" id="PF00654">
    <property type="entry name" value="Voltage_CLC"/>
    <property type="match status" value="1"/>
</dbReference>
<keyword evidence="2 7" id="KW-0812">Transmembrane</keyword>
<evidence type="ECO:0000256" key="4">
    <source>
        <dbReference type="ARBA" id="ARBA00022989"/>
    </source>
</evidence>